<gene>
    <name evidence="2" type="ORF">SAMN05216370_3471</name>
</gene>
<keyword evidence="1" id="KW-1133">Transmembrane helix</keyword>
<keyword evidence="1" id="KW-0472">Membrane</keyword>
<dbReference type="InterPro" id="IPR045584">
    <property type="entry name" value="Pilin-like"/>
</dbReference>
<keyword evidence="1" id="KW-0812">Transmembrane</keyword>
<evidence type="ECO:0000256" key="1">
    <source>
        <dbReference type="SAM" id="Phobius"/>
    </source>
</evidence>
<name>A0AB37ZB48_9PSED</name>
<dbReference type="AlphaFoldDB" id="A0AB37ZB48"/>
<reference evidence="2 3" key="1">
    <citation type="submission" date="2016-10" db="EMBL/GenBank/DDBJ databases">
        <authorList>
            <person name="Varghese N."/>
            <person name="Submissions S."/>
        </authorList>
    </citation>
    <scope>NUCLEOTIDE SEQUENCE [LARGE SCALE GENOMIC DNA]</scope>
    <source>
        <strain evidence="2 3">DSM 17833</strain>
    </source>
</reference>
<feature type="transmembrane region" description="Helical" evidence="1">
    <location>
        <begin position="6"/>
        <end position="28"/>
    </location>
</feature>
<dbReference type="NCBIfam" id="TIGR02532">
    <property type="entry name" value="IV_pilin_GFxxxE"/>
    <property type="match status" value="1"/>
</dbReference>
<dbReference type="Gene3D" id="3.30.700.10">
    <property type="entry name" value="Glycoprotein, Type 4 Pilin"/>
    <property type="match status" value="1"/>
</dbReference>
<dbReference type="SUPFAM" id="SSF54523">
    <property type="entry name" value="Pili subunits"/>
    <property type="match status" value="1"/>
</dbReference>
<dbReference type="PROSITE" id="PS00409">
    <property type="entry name" value="PROKAR_NTER_METHYL"/>
    <property type="match status" value="1"/>
</dbReference>
<dbReference type="InterPro" id="IPR012902">
    <property type="entry name" value="N_methyl_site"/>
</dbReference>
<sequence length="147" mass="15193">MRGFTLVELLMVIVLIGILAAVVGPRFFDRQVFDERLFFEESLAAVRYGQKLAVASGCPIRTQINNTGYALTYAQVCGQLAAGSAVANPSGGNYAASKPESVTMTTALDITFNSLGGAAGAANTANLGNGAFVLNVNPVTGFIGTTP</sequence>
<accession>A0AB37ZB48</accession>
<comment type="caution">
    <text evidence="2">The sequence shown here is derived from an EMBL/GenBank/DDBJ whole genome shotgun (WGS) entry which is preliminary data.</text>
</comment>
<evidence type="ECO:0000313" key="2">
    <source>
        <dbReference type="EMBL" id="SCW78029.1"/>
    </source>
</evidence>
<dbReference type="Pfam" id="PF07963">
    <property type="entry name" value="N_methyl"/>
    <property type="match status" value="1"/>
</dbReference>
<dbReference type="EMBL" id="FMTL01000003">
    <property type="protein sequence ID" value="SCW78029.1"/>
    <property type="molecule type" value="Genomic_DNA"/>
</dbReference>
<keyword evidence="3" id="KW-1185">Reference proteome</keyword>
<dbReference type="Proteomes" id="UP000242418">
    <property type="component" value="Unassembled WGS sequence"/>
</dbReference>
<organism evidence="2 3">
    <name type="scientific">Pseudomonas peli</name>
    <dbReference type="NCBI Taxonomy" id="592361"/>
    <lineage>
        <taxon>Bacteria</taxon>
        <taxon>Pseudomonadati</taxon>
        <taxon>Pseudomonadota</taxon>
        <taxon>Gammaproteobacteria</taxon>
        <taxon>Pseudomonadales</taxon>
        <taxon>Pseudomonadaceae</taxon>
        <taxon>Pseudomonas</taxon>
    </lineage>
</organism>
<proteinExistence type="predicted"/>
<protein>
    <submittedName>
        <fullName evidence="2">MSHA pilin protein MshC</fullName>
    </submittedName>
</protein>
<evidence type="ECO:0000313" key="3">
    <source>
        <dbReference type="Proteomes" id="UP000242418"/>
    </source>
</evidence>